<dbReference type="AlphaFoldDB" id="A0AAV8R5J6"/>
<name>A0AAV8R5J6_ENSVE</name>
<evidence type="ECO:0000313" key="2">
    <source>
        <dbReference type="EMBL" id="KAJ8490918.1"/>
    </source>
</evidence>
<feature type="region of interest" description="Disordered" evidence="1">
    <location>
        <begin position="50"/>
        <end position="98"/>
    </location>
</feature>
<sequence length="98" mass="10297">MSASKHQHITGMERRTALCVAAMVLLVLSALSATGTRLLLLAEEADTGTAVAKRDEIQGFPPKKRMVPSGPNQGTLAMHGGGQIDGLAEPPPSPRRLN</sequence>
<evidence type="ECO:0000256" key="1">
    <source>
        <dbReference type="SAM" id="MobiDB-lite"/>
    </source>
</evidence>
<feature type="compositionally biased region" description="Pro residues" evidence="1">
    <location>
        <begin position="89"/>
        <end position="98"/>
    </location>
</feature>
<dbReference type="Proteomes" id="UP001222027">
    <property type="component" value="Unassembled WGS sequence"/>
</dbReference>
<evidence type="ECO:0000313" key="3">
    <source>
        <dbReference type="Proteomes" id="UP001222027"/>
    </source>
</evidence>
<dbReference type="EMBL" id="JAQQAF010000004">
    <property type="protein sequence ID" value="KAJ8490918.1"/>
    <property type="molecule type" value="Genomic_DNA"/>
</dbReference>
<reference evidence="2 3" key="1">
    <citation type="submission" date="2022-12" db="EMBL/GenBank/DDBJ databases">
        <title>Chromosome-scale assembly of the Ensete ventricosum genome.</title>
        <authorList>
            <person name="Dussert Y."/>
            <person name="Stocks J."/>
            <person name="Wendawek A."/>
            <person name="Woldeyes F."/>
            <person name="Nichols R.A."/>
            <person name="Borrell J.S."/>
        </authorList>
    </citation>
    <scope>NUCLEOTIDE SEQUENCE [LARGE SCALE GENOMIC DNA]</scope>
    <source>
        <strain evidence="3">cv. Maze</strain>
        <tissue evidence="2">Seeds</tissue>
    </source>
</reference>
<gene>
    <name evidence="2" type="ORF">OPV22_012639</name>
</gene>
<accession>A0AAV8R5J6</accession>
<organism evidence="2 3">
    <name type="scientific">Ensete ventricosum</name>
    <name type="common">Abyssinian banana</name>
    <name type="synonym">Musa ensete</name>
    <dbReference type="NCBI Taxonomy" id="4639"/>
    <lineage>
        <taxon>Eukaryota</taxon>
        <taxon>Viridiplantae</taxon>
        <taxon>Streptophyta</taxon>
        <taxon>Embryophyta</taxon>
        <taxon>Tracheophyta</taxon>
        <taxon>Spermatophyta</taxon>
        <taxon>Magnoliopsida</taxon>
        <taxon>Liliopsida</taxon>
        <taxon>Zingiberales</taxon>
        <taxon>Musaceae</taxon>
        <taxon>Ensete</taxon>
    </lineage>
</organism>
<keyword evidence="3" id="KW-1185">Reference proteome</keyword>
<protein>
    <submittedName>
        <fullName evidence="2">Uncharacterized protein</fullName>
    </submittedName>
</protein>
<comment type="caution">
    <text evidence="2">The sequence shown here is derived from an EMBL/GenBank/DDBJ whole genome shotgun (WGS) entry which is preliminary data.</text>
</comment>
<proteinExistence type="predicted"/>